<dbReference type="AlphaFoldDB" id="A0A8S1KHY5"/>
<proteinExistence type="predicted"/>
<reference evidence="1" key="1">
    <citation type="submission" date="2021-01" db="EMBL/GenBank/DDBJ databases">
        <authorList>
            <consortium name="Genoscope - CEA"/>
            <person name="William W."/>
        </authorList>
    </citation>
    <scope>NUCLEOTIDE SEQUENCE</scope>
</reference>
<comment type="caution">
    <text evidence="1">The sequence shown here is derived from an EMBL/GenBank/DDBJ whole genome shotgun (WGS) entry which is preliminary data.</text>
</comment>
<keyword evidence="2" id="KW-1185">Reference proteome</keyword>
<accession>A0A8S1KHY5</accession>
<gene>
    <name evidence="1" type="ORF">PPRIM_AZ9-3.1.T0190345</name>
</gene>
<dbReference type="EMBL" id="CAJJDM010000016">
    <property type="protein sequence ID" value="CAD8052736.1"/>
    <property type="molecule type" value="Genomic_DNA"/>
</dbReference>
<name>A0A8S1KHY5_PARPR</name>
<organism evidence="1 2">
    <name type="scientific">Paramecium primaurelia</name>
    <dbReference type="NCBI Taxonomy" id="5886"/>
    <lineage>
        <taxon>Eukaryota</taxon>
        <taxon>Sar</taxon>
        <taxon>Alveolata</taxon>
        <taxon>Ciliophora</taxon>
        <taxon>Intramacronucleata</taxon>
        <taxon>Oligohymenophorea</taxon>
        <taxon>Peniculida</taxon>
        <taxon>Parameciidae</taxon>
        <taxon>Paramecium</taxon>
    </lineage>
</organism>
<protein>
    <submittedName>
        <fullName evidence="1">Uncharacterized protein</fullName>
    </submittedName>
</protein>
<evidence type="ECO:0000313" key="1">
    <source>
        <dbReference type="EMBL" id="CAD8052736.1"/>
    </source>
</evidence>
<evidence type="ECO:0000313" key="2">
    <source>
        <dbReference type="Proteomes" id="UP000688137"/>
    </source>
</evidence>
<dbReference type="Proteomes" id="UP000688137">
    <property type="component" value="Unassembled WGS sequence"/>
</dbReference>
<sequence>MSNVGKSTIINQLIQTTTNQIKEKQQQNQESYSLYCKKFNKNQQICDEHLLNLMNNLYLNILNITKEQQRLKQQRIIRNL</sequence>